<dbReference type="OrthoDB" id="24266at2157"/>
<keyword evidence="3 9" id="KW-0540">Nuclease</keyword>
<evidence type="ECO:0000256" key="5">
    <source>
        <dbReference type="ARBA" id="ARBA00022835"/>
    </source>
</evidence>
<dbReference type="Proteomes" id="UP000182125">
    <property type="component" value="Unassembled WGS sequence"/>
</dbReference>
<dbReference type="Proteomes" id="UP000250136">
    <property type="component" value="Chromosome"/>
</dbReference>
<evidence type="ECO:0000256" key="8">
    <source>
        <dbReference type="ARBA" id="ARBA00062149"/>
    </source>
</evidence>
<evidence type="ECO:0000256" key="1">
    <source>
        <dbReference type="ARBA" id="ARBA00004496"/>
    </source>
</evidence>
<dbReference type="InterPro" id="IPR015847">
    <property type="entry name" value="ExoRNase_PH_dom2"/>
</dbReference>
<evidence type="ECO:0000256" key="7">
    <source>
        <dbReference type="ARBA" id="ARBA00058924"/>
    </source>
</evidence>
<comment type="subunit">
    <text evidence="8 9">Component of the archaeal exosome complex. Forms a hexameric ring-like arrangement composed of 3 Rrp41-Rrp42 heterodimers. The hexameric ring associates with a trimer of Rrp4 and/or Csl4 subunits.</text>
</comment>
<evidence type="ECO:0000313" key="12">
    <source>
        <dbReference type="EMBL" id="ASJ11771.1"/>
    </source>
</evidence>
<reference evidence="13 15" key="1">
    <citation type="submission" date="2015-08" db="EMBL/GenBank/DDBJ databases">
        <title>Thermococcus thioreducens DSM 14981 genome sequencing.</title>
        <authorList>
            <person name="Hong S.-J."/>
            <person name="Kim M.-C."/>
            <person name="Shin J.-H."/>
        </authorList>
    </citation>
    <scope>NUCLEOTIDE SEQUENCE [LARGE SCALE GENOMIC DNA]</scope>
    <source>
        <strain evidence="13 15">DSM 14981</strain>
    </source>
</reference>
<evidence type="ECO:0000259" key="10">
    <source>
        <dbReference type="Pfam" id="PF01138"/>
    </source>
</evidence>
<dbReference type="PATRIC" id="fig|277988.4.peg.1754"/>
<comment type="function">
    <text evidence="9">Catalytic component of the exosome, which is a complex involved in RNA degradation. Has 3'-&gt;5' exoribonuclease activity. Can also synthesize heteropolymeric RNA-tails.</text>
</comment>
<reference evidence="12 17" key="2">
    <citation type="submission" date="2016-04" db="EMBL/GenBank/DDBJ databases">
        <title>Complete genome sequence of Thermococcus thioreducens type strain OGL-20P.</title>
        <authorList>
            <person name="Oger P.M."/>
        </authorList>
    </citation>
    <scope>NUCLEOTIDE SEQUENCE [LARGE SCALE GENOMIC DNA]</scope>
    <source>
        <strain evidence="12 17">OGL-20P</strain>
    </source>
</reference>
<feature type="domain" description="Exoribonuclease phosphorolytic" evidence="10">
    <location>
        <begin position="25"/>
        <end position="154"/>
    </location>
</feature>
<proteinExistence type="inferred from homology"/>
<dbReference type="PANTHER" id="PTHR11953">
    <property type="entry name" value="EXOSOME COMPLEX COMPONENT"/>
    <property type="match status" value="1"/>
</dbReference>
<dbReference type="InterPro" id="IPR020568">
    <property type="entry name" value="Ribosomal_Su5_D2-typ_SF"/>
</dbReference>
<evidence type="ECO:0000313" key="14">
    <source>
        <dbReference type="EMBL" id="SEW14128.1"/>
    </source>
</evidence>
<evidence type="ECO:0000256" key="2">
    <source>
        <dbReference type="ARBA" id="ARBA00022490"/>
    </source>
</evidence>
<dbReference type="Proteomes" id="UP000051862">
    <property type="component" value="Unassembled WGS sequence"/>
</dbReference>
<reference evidence="14 16" key="3">
    <citation type="submission" date="2016-10" db="EMBL/GenBank/DDBJ databases">
        <authorList>
            <person name="de Groot N.N."/>
        </authorList>
    </citation>
    <scope>NUCLEOTIDE SEQUENCE [LARGE SCALE GENOMIC DNA]</scope>
    <source>
        <strain evidence="14 16">OGL-20</strain>
    </source>
</reference>
<dbReference type="SUPFAM" id="SSF54211">
    <property type="entry name" value="Ribosomal protein S5 domain 2-like"/>
    <property type="match status" value="1"/>
</dbReference>
<dbReference type="EMBL" id="LIXN01000014">
    <property type="protein sequence ID" value="KQH81939.1"/>
    <property type="molecule type" value="Genomic_DNA"/>
</dbReference>
<dbReference type="Gene3D" id="3.30.230.70">
    <property type="entry name" value="GHMP Kinase, N-terminal domain"/>
    <property type="match status" value="1"/>
</dbReference>
<dbReference type="GO" id="GO:0003723">
    <property type="term" value="F:RNA binding"/>
    <property type="evidence" value="ECO:0007669"/>
    <property type="project" value="TreeGrafter"/>
</dbReference>
<dbReference type="EMBL" id="CP015105">
    <property type="protein sequence ID" value="ASJ11771.1"/>
    <property type="molecule type" value="Genomic_DNA"/>
</dbReference>
<dbReference type="PANTHER" id="PTHR11953:SF0">
    <property type="entry name" value="EXOSOME COMPLEX COMPONENT RRP41"/>
    <property type="match status" value="1"/>
</dbReference>
<organism evidence="13 15">
    <name type="scientific">Thermococcus thioreducens</name>
    <dbReference type="NCBI Taxonomy" id="277988"/>
    <lineage>
        <taxon>Archaea</taxon>
        <taxon>Methanobacteriati</taxon>
        <taxon>Methanobacteriota</taxon>
        <taxon>Thermococci</taxon>
        <taxon>Thermococcales</taxon>
        <taxon>Thermococcaceae</taxon>
        <taxon>Thermococcus</taxon>
    </lineage>
</organism>
<sequence length="249" mass="27448">MMGKPEGLKLIDENGKRIDGRKKYELRPIKMEVGVLKNADGSAYVEWGKNKVLAAVYGPREIHPKHLQRPDRAILRVRYNMAPFSVEERKKPGPDRRSVEISKVIRGALEPALLLEMFPRTAIDVFIEVLQADAGTRVAGITAASLALADAGVPMRDLVAACAAGKIEGEIVLDLNKDEDNYGEADVPVAIMPLKNDITLLQMDGYLTKEEFIEAVRLAIKGAKAVYQKQREALKVKYLKIAEEVGGGE</sequence>
<dbReference type="GO" id="GO:0016075">
    <property type="term" value="P:rRNA catabolic process"/>
    <property type="evidence" value="ECO:0007669"/>
    <property type="project" value="TreeGrafter"/>
</dbReference>
<dbReference type="InterPro" id="IPR036345">
    <property type="entry name" value="ExoRNase_PH_dom2_sf"/>
</dbReference>
<dbReference type="AlphaFoldDB" id="A0A0Q2S330"/>
<dbReference type="GeneID" id="74506081"/>
<dbReference type="InterPro" id="IPR001247">
    <property type="entry name" value="ExoRNase_PH_dom1"/>
</dbReference>
<dbReference type="NCBIfam" id="TIGR02065">
    <property type="entry name" value="ECX1"/>
    <property type="match status" value="1"/>
</dbReference>
<evidence type="ECO:0000256" key="4">
    <source>
        <dbReference type="ARBA" id="ARBA00022801"/>
    </source>
</evidence>
<dbReference type="GO" id="GO:0010467">
    <property type="term" value="P:gene expression"/>
    <property type="evidence" value="ECO:0007669"/>
    <property type="project" value="UniProtKB-ARBA"/>
</dbReference>
<protein>
    <recommendedName>
        <fullName evidence="9">Exosome complex component Rrp41</fullName>
        <ecNumber evidence="9">3.1.13.-</ecNumber>
    </recommendedName>
</protein>
<gene>
    <name evidence="9" type="primary">rrp41</name>
    <name evidence="12" type="ORF">A3L14_02195</name>
    <name evidence="13" type="ORF">AMR53_08340</name>
    <name evidence="14" type="ORF">SAMN05216170_1841</name>
</gene>
<evidence type="ECO:0000259" key="11">
    <source>
        <dbReference type="Pfam" id="PF03725"/>
    </source>
</evidence>
<dbReference type="SUPFAM" id="SSF55666">
    <property type="entry name" value="Ribonuclease PH domain 2-like"/>
    <property type="match status" value="1"/>
</dbReference>
<dbReference type="GO" id="GO:0000175">
    <property type="term" value="F:3'-5'-RNA exonuclease activity"/>
    <property type="evidence" value="ECO:0007669"/>
    <property type="project" value="UniProtKB-UniRule"/>
</dbReference>
<dbReference type="CDD" id="cd11366">
    <property type="entry name" value="RNase_PH_archRRP41"/>
    <property type="match status" value="1"/>
</dbReference>
<evidence type="ECO:0000256" key="6">
    <source>
        <dbReference type="ARBA" id="ARBA00022839"/>
    </source>
</evidence>
<dbReference type="Pfam" id="PF01138">
    <property type="entry name" value="RNase_PH"/>
    <property type="match status" value="1"/>
</dbReference>
<comment type="subcellular location">
    <subcellularLocation>
        <location evidence="1 9">Cytoplasm</location>
    </subcellularLocation>
</comment>
<dbReference type="EMBL" id="FOIW01000002">
    <property type="protein sequence ID" value="SEW14128.1"/>
    <property type="molecule type" value="Genomic_DNA"/>
</dbReference>
<dbReference type="InterPro" id="IPR050080">
    <property type="entry name" value="RNase_PH"/>
</dbReference>
<dbReference type="FunFam" id="3.30.230.70:FF:000004">
    <property type="entry name" value="Exosome complex component Rrp41"/>
    <property type="match status" value="1"/>
</dbReference>
<evidence type="ECO:0000313" key="13">
    <source>
        <dbReference type="EMBL" id="KQH81939.1"/>
    </source>
</evidence>
<dbReference type="EC" id="3.1.13.-" evidence="9"/>
<dbReference type="Pfam" id="PF03725">
    <property type="entry name" value="RNase_PH_C"/>
    <property type="match status" value="1"/>
</dbReference>
<dbReference type="KEGG" id="ttd:A3L14_02195"/>
<name>A0A0Q2S330_9EURY</name>
<keyword evidence="4 9" id="KW-0378">Hydrolase</keyword>
<comment type="function">
    <text evidence="7">Catalytic component of the exosome, which is a complex involved in RNA degradation. Has 3'-&gt;5' exoribonuclease activity. Can also synthesize heteromeric RNA-tails.</text>
</comment>
<feature type="domain" description="Exoribonuclease phosphorolytic" evidence="11">
    <location>
        <begin position="157"/>
        <end position="222"/>
    </location>
</feature>
<evidence type="ECO:0000313" key="17">
    <source>
        <dbReference type="Proteomes" id="UP000250136"/>
    </source>
</evidence>
<keyword evidence="6 9" id="KW-0269">Exonuclease</keyword>
<dbReference type="STRING" id="277988.SAMN05216170_1841"/>
<evidence type="ECO:0000256" key="9">
    <source>
        <dbReference type="HAMAP-Rule" id="MF_00591"/>
    </source>
</evidence>
<evidence type="ECO:0000256" key="3">
    <source>
        <dbReference type="ARBA" id="ARBA00022722"/>
    </source>
</evidence>
<dbReference type="InterPro" id="IPR027408">
    <property type="entry name" value="PNPase/RNase_PH_dom_sf"/>
</dbReference>
<accession>A0A0Q2S330</accession>
<comment type="similarity">
    <text evidence="9">Belongs to the RNase PH family. Rrp41 subfamily.</text>
</comment>
<dbReference type="InterPro" id="IPR011807">
    <property type="entry name" value="Rrp41"/>
</dbReference>
<dbReference type="HAMAP" id="MF_00591">
    <property type="entry name" value="Exosome_Rrp41"/>
    <property type="match status" value="1"/>
</dbReference>
<keyword evidence="2 9" id="KW-0963">Cytoplasm</keyword>
<dbReference type="RefSeq" id="WP_055429822.1">
    <property type="nucleotide sequence ID" value="NZ_CP015105.1"/>
</dbReference>
<dbReference type="GO" id="GO:0000177">
    <property type="term" value="C:cytoplasmic exosome (RNase complex)"/>
    <property type="evidence" value="ECO:0007669"/>
    <property type="project" value="TreeGrafter"/>
</dbReference>
<evidence type="ECO:0000313" key="15">
    <source>
        <dbReference type="Proteomes" id="UP000051862"/>
    </source>
</evidence>
<evidence type="ECO:0000313" key="16">
    <source>
        <dbReference type="Proteomes" id="UP000182125"/>
    </source>
</evidence>
<keyword evidence="5 9" id="KW-0271">Exosome</keyword>
<keyword evidence="17" id="KW-1185">Reference proteome</keyword>
<dbReference type="GO" id="GO:0000956">
    <property type="term" value="P:nuclear-transcribed mRNA catabolic process"/>
    <property type="evidence" value="ECO:0007669"/>
    <property type="project" value="UniProtKB-ARBA"/>
</dbReference>